<comment type="catalytic activity">
    <reaction evidence="5 8">
        <text>orotidine 5'-phosphate + H(+) = UMP + CO2</text>
        <dbReference type="Rhea" id="RHEA:11596"/>
        <dbReference type="ChEBI" id="CHEBI:15378"/>
        <dbReference type="ChEBI" id="CHEBI:16526"/>
        <dbReference type="ChEBI" id="CHEBI:57538"/>
        <dbReference type="ChEBI" id="CHEBI:57865"/>
        <dbReference type="EC" id="4.1.1.23"/>
    </reaction>
</comment>
<dbReference type="PROSITE" id="PS00156">
    <property type="entry name" value="OMPDECASE"/>
    <property type="match status" value="1"/>
</dbReference>
<keyword evidence="11" id="KW-1185">Reference proteome</keyword>
<evidence type="ECO:0000256" key="3">
    <source>
        <dbReference type="ARBA" id="ARBA00022975"/>
    </source>
</evidence>
<feature type="binding site" evidence="5 7">
    <location>
        <position position="119"/>
    </location>
    <ligand>
        <name>substrate</name>
    </ligand>
</feature>
<accession>A0A1D3L108</accession>
<gene>
    <name evidence="5 10" type="primary">pyrF</name>
    <name evidence="10" type="ORF">MCBB_0673</name>
</gene>
<evidence type="ECO:0000256" key="8">
    <source>
        <dbReference type="RuleBase" id="RU000512"/>
    </source>
</evidence>
<keyword evidence="4 5" id="KW-0456">Lyase</keyword>
<feature type="active site" description="For OMPdecase activity" evidence="6">
    <location>
        <position position="62"/>
    </location>
</feature>
<dbReference type="PATRIC" id="fig|129848.4.peg.680"/>
<feature type="binding site" evidence="5">
    <location>
        <begin position="62"/>
        <end position="71"/>
    </location>
    <ligand>
        <name>substrate</name>
    </ligand>
</feature>
<evidence type="ECO:0000313" key="11">
    <source>
        <dbReference type="Proteomes" id="UP000094707"/>
    </source>
</evidence>
<reference evidence="10 11" key="1">
    <citation type="submission" date="2016-08" db="EMBL/GenBank/DDBJ databases">
        <authorList>
            <person name="Seilhamer J.J."/>
        </authorList>
    </citation>
    <scope>NUCLEOTIDE SEQUENCE [LARGE SCALE GENOMIC DNA]</scope>
    <source>
        <strain evidence="10">Buetzberg</strain>
    </source>
</reference>
<dbReference type="InterPro" id="IPR013785">
    <property type="entry name" value="Aldolase_TIM"/>
</dbReference>
<evidence type="ECO:0000256" key="1">
    <source>
        <dbReference type="ARBA" id="ARBA00004861"/>
    </source>
</evidence>
<comment type="function">
    <text evidence="5">Catalyzes the decarboxylation of orotidine 5'-monophosphate (OMP) to uridine 5'-monophosphate (UMP).</text>
</comment>
<dbReference type="STRING" id="118062.MCBB_0673"/>
<evidence type="ECO:0000256" key="2">
    <source>
        <dbReference type="ARBA" id="ARBA00022793"/>
    </source>
</evidence>
<dbReference type="InterPro" id="IPR014732">
    <property type="entry name" value="OMPdecase"/>
</dbReference>
<feature type="domain" description="Orotidine 5'-phosphate decarboxylase" evidence="9">
    <location>
        <begin position="6"/>
        <end position="210"/>
    </location>
</feature>
<feature type="binding site" evidence="5">
    <location>
        <begin position="172"/>
        <end position="182"/>
    </location>
    <ligand>
        <name>substrate</name>
    </ligand>
</feature>
<dbReference type="InterPro" id="IPR011060">
    <property type="entry name" value="RibuloseP-bd_barrel"/>
</dbReference>
<dbReference type="RefSeq" id="WP_071906435.1">
    <property type="nucleotide sequence ID" value="NZ_LT607756.1"/>
</dbReference>
<dbReference type="InterPro" id="IPR047595">
    <property type="entry name" value="OMPdecase_arc"/>
</dbReference>
<evidence type="ECO:0000256" key="6">
    <source>
        <dbReference type="PIRSR" id="PIRSR614732-1"/>
    </source>
</evidence>
<keyword evidence="3 5" id="KW-0665">Pyrimidine biosynthesis</keyword>
<dbReference type="GeneID" id="30411527"/>
<dbReference type="Proteomes" id="UP000094707">
    <property type="component" value="Chromosome I"/>
</dbReference>
<evidence type="ECO:0000256" key="5">
    <source>
        <dbReference type="HAMAP-Rule" id="MF_01200"/>
    </source>
</evidence>
<dbReference type="GO" id="GO:0005829">
    <property type="term" value="C:cytosol"/>
    <property type="evidence" value="ECO:0007669"/>
    <property type="project" value="TreeGrafter"/>
</dbReference>
<dbReference type="PANTHER" id="PTHR32119:SF2">
    <property type="entry name" value="OROTIDINE 5'-PHOSPHATE DECARBOXYLASE"/>
    <property type="match status" value="1"/>
</dbReference>
<evidence type="ECO:0000313" key="10">
    <source>
        <dbReference type="EMBL" id="SCG85246.1"/>
    </source>
</evidence>
<dbReference type="OrthoDB" id="94124at2157"/>
<dbReference type="NCBIfam" id="NF010386">
    <property type="entry name" value="PRK13813.1"/>
    <property type="match status" value="1"/>
</dbReference>
<feature type="binding site" evidence="5 7">
    <location>
        <position position="194"/>
    </location>
    <ligand>
        <name>substrate</name>
    </ligand>
</feature>
<feature type="active site" description="Proton donor" evidence="5">
    <location>
        <position position="64"/>
    </location>
</feature>
<feature type="binding site" evidence="5 7">
    <location>
        <position position="195"/>
    </location>
    <ligand>
        <name>substrate</name>
    </ligand>
</feature>
<evidence type="ECO:0000256" key="4">
    <source>
        <dbReference type="ARBA" id="ARBA00023239"/>
    </source>
</evidence>
<comment type="pathway">
    <text evidence="1 5 8">Pyrimidine metabolism; UMP biosynthesis via de novo pathway; UMP from orotate: step 2/2.</text>
</comment>
<dbReference type="InterPro" id="IPR001754">
    <property type="entry name" value="OMPdeCOase_dom"/>
</dbReference>
<dbReference type="NCBIfam" id="TIGR01740">
    <property type="entry name" value="pyrF"/>
    <property type="match status" value="1"/>
</dbReference>
<dbReference type="Pfam" id="PF00215">
    <property type="entry name" value="OMPdecase"/>
    <property type="match status" value="1"/>
</dbReference>
<evidence type="ECO:0000256" key="7">
    <source>
        <dbReference type="PIRSR" id="PIRSR614732-2"/>
    </source>
</evidence>
<feature type="binding site" evidence="5 7">
    <location>
        <position position="12"/>
    </location>
    <ligand>
        <name>substrate</name>
    </ligand>
</feature>
<comment type="similarity">
    <text evidence="5">Belongs to the OMP decarboxylase family. Type 1 subfamily.</text>
</comment>
<dbReference type="CDD" id="cd04725">
    <property type="entry name" value="OMP_decarboxylase_like"/>
    <property type="match status" value="1"/>
</dbReference>
<dbReference type="HAMAP" id="MF_01200_A">
    <property type="entry name" value="OMPdecase_type1_A"/>
    <property type="match status" value="1"/>
</dbReference>
<dbReference type="EMBL" id="LT607756">
    <property type="protein sequence ID" value="SCG85246.1"/>
    <property type="molecule type" value="Genomic_DNA"/>
</dbReference>
<feature type="binding site" evidence="5 7">
    <location>
        <position position="34"/>
    </location>
    <ligand>
        <name>substrate</name>
    </ligand>
</feature>
<dbReference type="UniPathway" id="UPA00070">
    <property type="reaction ID" value="UER00120"/>
</dbReference>
<dbReference type="KEGG" id="mcub:MCBB_0673"/>
<dbReference type="GO" id="GO:0006207">
    <property type="term" value="P:'de novo' pyrimidine nucleobase biosynthetic process"/>
    <property type="evidence" value="ECO:0007669"/>
    <property type="project" value="InterPro"/>
</dbReference>
<name>A0A1D3L108_9EURY</name>
<dbReference type="GO" id="GO:0044205">
    <property type="term" value="P:'de novo' UMP biosynthetic process"/>
    <property type="evidence" value="ECO:0007669"/>
    <property type="project" value="UniProtKB-UniRule"/>
</dbReference>
<organism evidence="10 11">
    <name type="scientific">Methanobacterium congolense</name>
    <dbReference type="NCBI Taxonomy" id="118062"/>
    <lineage>
        <taxon>Archaea</taxon>
        <taxon>Methanobacteriati</taxon>
        <taxon>Methanobacteriota</taxon>
        <taxon>Methanomada group</taxon>
        <taxon>Methanobacteria</taxon>
        <taxon>Methanobacteriales</taxon>
        <taxon>Methanobacteriaceae</taxon>
        <taxon>Methanobacterium</taxon>
    </lineage>
</organism>
<dbReference type="SMART" id="SM00934">
    <property type="entry name" value="OMPdecase"/>
    <property type="match status" value="1"/>
</dbReference>
<sequence>MEVKNRIILALDVKTMERAFEVADAVSDYINTIKVGYPLALAEGLESISMIKEEFSSKIIADFKVADIPETNRKIADLTFEAGADAIIVHGFVGADSVTACMESADEHDKEVFLLTEMSHPGASAFLQPAAEHIAEMGVELGIKNYVAPATKINRLETIRNIVGKNAFIISPGVGAQGGETSSTLDFADAAIVGRSIYLSHDPKNTAKGIVDGIKL</sequence>
<feature type="active site" description="For OMPdecase activity" evidence="6">
    <location>
        <position position="67"/>
    </location>
</feature>
<keyword evidence="2 5" id="KW-0210">Decarboxylase</keyword>
<evidence type="ECO:0000259" key="9">
    <source>
        <dbReference type="SMART" id="SM00934"/>
    </source>
</evidence>
<dbReference type="Gene3D" id="3.20.20.70">
    <property type="entry name" value="Aldolase class I"/>
    <property type="match status" value="1"/>
</dbReference>
<dbReference type="InterPro" id="IPR018089">
    <property type="entry name" value="OMPdecase_AS"/>
</dbReference>
<comment type="subunit">
    <text evidence="5">Homodimer.</text>
</comment>
<dbReference type="EC" id="4.1.1.23" evidence="5"/>
<dbReference type="GO" id="GO:0004590">
    <property type="term" value="F:orotidine-5'-phosphate decarboxylase activity"/>
    <property type="evidence" value="ECO:0007669"/>
    <property type="project" value="UniProtKB-UniRule"/>
</dbReference>
<dbReference type="PANTHER" id="PTHR32119">
    <property type="entry name" value="OROTIDINE 5'-PHOSPHATE DECARBOXYLASE"/>
    <property type="match status" value="1"/>
</dbReference>
<dbReference type="AlphaFoldDB" id="A0A1D3L108"/>
<protein>
    <recommendedName>
        <fullName evidence="5">Orotidine 5'-phosphate decarboxylase</fullName>
        <ecNumber evidence="5">4.1.1.23</ecNumber>
    </recommendedName>
    <alternativeName>
        <fullName evidence="5">OMP decarboxylase</fullName>
        <shortName evidence="5">OMPDCase</shortName>
        <shortName evidence="5">OMPdecase</shortName>
    </alternativeName>
</protein>
<dbReference type="SUPFAM" id="SSF51366">
    <property type="entry name" value="Ribulose-phoshate binding barrel"/>
    <property type="match status" value="1"/>
</dbReference>
<feature type="active site" description="For OMPdecase activity" evidence="6">
    <location>
        <position position="64"/>
    </location>
</feature>
<proteinExistence type="inferred from homology"/>